<dbReference type="eggNOG" id="COG0457">
    <property type="taxonomic scope" value="Bacteria"/>
</dbReference>
<dbReference type="InParanoid" id="Q028M2"/>
<dbReference type="GO" id="GO:0005737">
    <property type="term" value="C:cytoplasm"/>
    <property type="evidence" value="ECO:0007669"/>
    <property type="project" value="TreeGrafter"/>
</dbReference>
<organism evidence="3">
    <name type="scientific">Solibacter usitatus (strain Ellin6076)</name>
    <dbReference type="NCBI Taxonomy" id="234267"/>
    <lineage>
        <taxon>Bacteria</taxon>
        <taxon>Pseudomonadati</taxon>
        <taxon>Acidobacteriota</taxon>
        <taxon>Terriglobia</taxon>
        <taxon>Bryobacterales</taxon>
        <taxon>Solibacteraceae</taxon>
        <taxon>Candidatus Solibacter</taxon>
    </lineage>
</organism>
<dbReference type="InterPro" id="IPR039461">
    <property type="entry name" value="Peptidase_M49"/>
</dbReference>
<dbReference type="STRING" id="234267.Acid_1539"/>
<dbReference type="AlphaFoldDB" id="Q028M2"/>
<accession>Q028M2</accession>
<dbReference type="HOGENOM" id="CLU_020444_0_0_0"/>
<reference evidence="3" key="1">
    <citation type="submission" date="2006-10" db="EMBL/GenBank/DDBJ databases">
        <title>Complete sequence of Solibacter usitatus Ellin6076.</title>
        <authorList>
            <consortium name="US DOE Joint Genome Institute"/>
            <person name="Copeland A."/>
            <person name="Lucas S."/>
            <person name="Lapidus A."/>
            <person name="Barry K."/>
            <person name="Detter J.C."/>
            <person name="Glavina del Rio T."/>
            <person name="Hammon N."/>
            <person name="Israni S."/>
            <person name="Dalin E."/>
            <person name="Tice H."/>
            <person name="Pitluck S."/>
            <person name="Thompson L.S."/>
            <person name="Brettin T."/>
            <person name="Bruce D."/>
            <person name="Han C."/>
            <person name="Tapia R."/>
            <person name="Gilna P."/>
            <person name="Schmutz J."/>
            <person name="Larimer F."/>
            <person name="Land M."/>
            <person name="Hauser L."/>
            <person name="Kyrpides N."/>
            <person name="Mikhailova N."/>
            <person name="Janssen P.H."/>
            <person name="Kuske C.R."/>
            <person name="Richardson P."/>
        </authorList>
    </citation>
    <scope>NUCLEOTIDE SEQUENCE</scope>
    <source>
        <strain evidence="3">Ellin6076</strain>
    </source>
</reference>
<keyword evidence="1" id="KW-0479">Metal-binding</keyword>
<dbReference type="GO" id="GO:0046872">
    <property type="term" value="F:metal ion binding"/>
    <property type="evidence" value="ECO:0007669"/>
    <property type="project" value="UniProtKB-KW"/>
</dbReference>
<dbReference type="KEGG" id="sus:Acid_1539"/>
<keyword evidence="2" id="KW-0378">Hydrolase</keyword>
<name>Q028M2_SOLUE</name>
<dbReference type="Pfam" id="PF03571">
    <property type="entry name" value="Peptidase_M49"/>
    <property type="match status" value="1"/>
</dbReference>
<evidence type="ECO:0000256" key="1">
    <source>
        <dbReference type="ARBA" id="ARBA00022723"/>
    </source>
</evidence>
<evidence type="ECO:0000256" key="2">
    <source>
        <dbReference type="ARBA" id="ARBA00022801"/>
    </source>
</evidence>
<protein>
    <submittedName>
        <fullName evidence="3">MutT/NUDIX family protein</fullName>
    </submittedName>
</protein>
<dbReference type="OrthoDB" id="9812747at2"/>
<evidence type="ECO:0000313" key="3">
    <source>
        <dbReference type="EMBL" id="ABJ82530.1"/>
    </source>
</evidence>
<gene>
    <name evidence="3" type="ordered locus">Acid_1539</name>
</gene>
<proteinExistence type="predicted"/>
<dbReference type="EMBL" id="CP000473">
    <property type="protein sequence ID" value="ABJ82530.1"/>
    <property type="molecule type" value="Genomic_DNA"/>
</dbReference>
<sequence>MKPLVVLLAAAAVMPDLNQLKEMSARFAPVTLKYDSSKLSPGDRQALAKLVDAAHVLNTLFMDQLWSGNRELYARLQKDTTPLGKQRLHYFWLNKGPWSDLDAHAAFIPGVPERKPPGANFYPEDMTREEFEAWVKTLSPSAREQAIGFFSVIRRGAKRQLTQIPYSKAYEADLKKAAALLREAAALTGNASLKKFLSLRADAFLSNDYYASDIAWMDLDAPLDITIGPYETYNDELFGYKAGFEAYITIRDEEETNKLKTVAAHLQEVENNLPIDARYRNPKLGASAPIRVVNEVYASGDGAHGVRTAAFNLPNDERVISQKGSARIMLKNIQEAKFAANLIPISAHLLPKAAQEDLSFNYFFTHILAHELSHGIGPHQIQVAGRATTPRQELKELYSAIEEAKADITGLFMLEYLYDHKLMNGPNYERQLYTTFLASAFRSVRFGVTEAHGKGMALQFNYLTDKGAFVVNPDGTFTVDVAKMKTGVRDLTHDLLTIEAEGNYAAAKKMLDTLAVIRPAMQRALDGLKTVPTDIDPTSESNE</sequence>
<dbReference type="Gene3D" id="3.30.540.30">
    <property type="match status" value="1"/>
</dbReference>
<dbReference type="GO" id="GO:0008239">
    <property type="term" value="F:dipeptidyl-peptidase activity"/>
    <property type="evidence" value="ECO:0007669"/>
    <property type="project" value="TreeGrafter"/>
</dbReference>
<dbReference type="PANTHER" id="PTHR23422">
    <property type="entry name" value="DIPEPTIDYL PEPTIDASE III-RELATED"/>
    <property type="match status" value="1"/>
</dbReference>
<dbReference type="PANTHER" id="PTHR23422:SF9">
    <property type="entry name" value="ZN-DEPENDENT HYDROLASE"/>
    <property type="match status" value="1"/>
</dbReference>